<dbReference type="GO" id="GO:0015716">
    <property type="term" value="P:organic phosphonate transport"/>
    <property type="evidence" value="ECO:0007669"/>
    <property type="project" value="InterPro"/>
</dbReference>
<dbReference type="PATRIC" id="fig|1449351.3.peg.3290"/>
<dbReference type="GO" id="GO:0019634">
    <property type="term" value="P:organic phosphonate metabolic process"/>
    <property type="evidence" value="ECO:0007669"/>
    <property type="project" value="InterPro"/>
</dbReference>
<dbReference type="STRING" id="1449351.RISW2_11165"/>
<dbReference type="eggNOG" id="COG3624">
    <property type="taxonomic scope" value="Bacteria"/>
</dbReference>
<dbReference type="InterPro" id="IPR009609">
    <property type="entry name" value="Phosphonate_metab_PhnG"/>
</dbReference>
<sequence>MDGTEDITATADRRAWMGLLARARPDALAACAAALGEMPQADWLRPPETGAVMVRGRMGGTGAPFNLGEMTVTRCALRLATGEVGHACVQGRDRAHARRAALCDALLQGGRADEVRRVVLDPLAGAEADRRASRAGKAAATKVDFFTLARGED</sequence>
<dbReference type="EMBL" id="JAME01000027">
    <property type="protein sequence ID" value="ETX27752.1"/>
    <property type="molecule type" value="Genomic_DNA"/>
</dbReference>
<evidence type="ECO:0000313" key="2">
    <source>
        <dbReference type="Proteomes" id="UP000023430"/>
    </source>
</evidence>
<dbReference type="RefSeq" id="WP_043773163.1">
    <property type="nucleotide sequence ID" value="NZ_JAME01000027.1"/>
</dbReference>
<dbReference type="NCBIfam" id="TIGR03293">
    <property type="entry name" value="PhnG_redo"/>
    <property type="match status" value="1"/>
</dbReference>
<accession>X7F4A3</accession>
<name>X7F4A3_9RHOB</name>
<dbReference type="Proteomes" id="UP000023430">
    <property type="component" value="Unassembled WGS sequence"/>
</dbReference>
<comment type="caution">
    <text evidence="1">The sequence shown here is derived from an EMBL/GenBank/DDBJ whole genome shotgun (WGS) entry which is preliminary data.</text>
</comment>
<gene>
    <name evidence="1" type="ORF">RISW2_11165</name>
</gene>
<proteinExistence type="predicted"/>
<protein>
    <submittedName>
        <fullName evidence="1">Enzyme of phosphonate metabolism protein PhnG</fullName>
    </submittedName>
</protein>
<dbReference type="AlphaFoldDB" id="X7F4A3"/>
<evidence type="ECO:0000313" key="1">
    <source>
        <dbReference type="EMBL" id="ETX27752.1"/>
    </source>
</evidence>
<organism evidence="1 2">
    <name type="scientific">Roseivivax isoporae LMG 25204</name>
    <dbReference type="NCBI Taxonomy" id="1449351"/>
    <lineage>
        <taxon>Bacteria</taxon>
        <taxon>Pseudomonadati</taxon>
        <taxon>Pseudomonadota</taxon>
        <taxon>Alphaproteobacteria</taxon>
        <taxon>Rhodobacterales</taxon>
        <taxon>Roseobacteraceae</taxon>
        <taxon>Roseivivax</taxon>
    </lineage>
</organism>
<reference evidence="1 2" key="1">
    <citation type="submission" date="2014-01" db="EMBL/GenBank/DDBJ databases">
        <title>Roseivivax isoporae LMG 25204 Genome Sequencing.</title>
        <authorList>
            <person name="Lai Q."/>
            <person name="Li G."/>
            <person name="Shao Z."/>
        </authorList>
    </citation>
    <scope>NUCLEOTIDE SEQUENCE [LARGE SCALE GENOMIC DNA]</scope>
    <source>
        <strain evidence="1 2">LMG 25204</strain>
    </source>
</reference>
<keyword evidence="2" id="KW-1185">Reference proteome</keyword>
<dbReference type="Pfam" id="PF06754">
    <property type="entry name" value="PhnG"/>
    <property type="match status" value="1"/>
</dbReference>
<dbReference type="OrthoDB" id="530475at2"/>